<dbReference type="InterPro" id="IPR001763">
    <property type="entry name" value="Rhodanese-like_dom"/>
</dbReference>
<name>A0A318E2J3_9GAMM</name>
<evidence type="ECO:0000259" key="2">
    <source>
        <dbReference type="PROSITE" id="PS50206"/>
    </source>
</evidence>
<comment type="caution">
    <text evidence="3">The sequence shown here is derived from an EMBL/GenBank/DDBJ whole genome shotgun (WGS) entry which is preliminary data.</text>
</comment>
<dbReference type="SUPFAM" id="SSF55073">
    <property type="entry name" value="Nucleotide cyclase"/>
    <property type="match status" value="1"/>
</dbReference>
<dbReference type="EMBL" id="QICN01000015">
    <property type="protein sequence ID" value="PXV63696.1"/>
    <property type="molecule type" value="Genomic_DNA"/>
</dbReference>
<dbReference type="AlphaFoldDB" id="A0A318E2J3"/>
<feature type="domain" description="Guanylate cyclase" evidence="1">
    <location>
        <begin position="155"/>
        <end position="276"/>
    </location>
</feature>
<feature type="domain" description="Rhodanese" evidence="2">
    <location>
        <begin position="17"/>
        <end position="109"/>
    </location>
</feature>
<dbReference type="GO" id="GO:0009190">
    <property type="term" value="P:cyclic nucleotide biosynthetic process"/>
    <property type="evidence" value="ECO:0007669"/>
    <property type="project" value="InterPro"/>
</dbReference>
<dbReference type="Gene3D" id="3.40.250.10">
    <property type="entry name" value="Rhodanese-like domain"/>
    <property type="match status" value="1"/>
</dbReference>
<dbReference type="Gene3D" id="3.30.70.1230">
    <property type="entry name" value="Nucleotide cyclase"/>
    <property type="match status" value="1"/>
</dbReference>
<dbReference type="GO" id="GO:0004016">
    <property type="term" value="F:adenylate cyclase activity"/>
    <property type="evidence" value="ECO:0007669"/>
    <property type="project" value="UniProtKB-ARBA"/>
</dbReference>
<dbReference type="PANTHER" id="PTHR43081">
    <property type="entry name" value="ADENYLATE CYCLASE, TERMINAL-DIFFERENTIATION SPECIFIC-RELATED"/>
    <property type="match status" value="1"/>
</dbReference>
<dbReference type="Pfam" id="PF00581">
    <property type="entry name" value="Rhodanese"/>
    <property type="match status" value="1"/>
</dbReference>
<dbReference type="PANTHER" id="PTHR43081:SF1">
    <property type="entry name" value="ADENYLATE CYCLASE, TERMINAL-DIFFERENTIATION SPECIFIC"/>
    <property type="match status" value="1"/>
</dbReference>
<organism evidence="3 4">
    <name type="scientific">Sinimarinibacterium flocculans</name>
    <dbReference type="NCBI Taxonomy" id="985250"/>
    <lineage>
        <taxon>Bacteria</taxon>
        <taxon>Pseudomonadati</taxon>
        <taxon>Pseudomonadota</taxon>
        <taxon>Gammaproteobacteria</taxon>
        <taxon>Nevskiales</taxon>
        <taxon>Nevskiaceae</taxon>
        <taxon>Sinimarinibacterium</taxon>
    </lineage>
</organism>
<dbReference type="CDD" id="cd07302">
    <property type="entry name" value="CHD"/>
    <property type="match status" value="1"/>
</dbReference>
<evidence type="ECO:0000313" key="3">
    <source>
        <dbReference type="EMBL" id="PXV63696.1"/>
    </source>
</evidence>
<dbReference type="InterPro" id="IPR001054">
    <property type="entry name" value="A/G_cyclase"/>
</dbReference>
<dbReference type="OrthoDB" id="9789585at2"/>
<evidence type="ECO:0000259" key="1">
    <source>
        <dbReference type="PROSITE" id="PS50125"/>
    </source>
</evidence>
<dbReference type="InterPro" id="IPR036873">
    <property type="entry name" value="Rhodanese-like_dom_sf"/>
</dbReference>
<dbReference type="SUPFAM" id="SSF52821">
    <property type="entry name" value="Rhodanese/Cell cycle control phosphatase"/>
    <property type="match status" value="1"/>
</dbReference>
<reference evidence="3 4" key="1">
    <citation type="submission" date="2018-04" db="EMBL/GenBank/DDBJ databases">
        <title>Genomic Encyclopedia of Type Strains, Phase IV (KMG-IV): sequencing the most valuable type-strain genomes for metagenomic binning, comparative biology and taxonomic classification.</title>
        <authorList>
            <person name="Goeker M."/>
        </authorList>
    </citation>
    <scope>NUCLEOTIDE SEQUENCE [LARGE SCALE GENOMIC DNA]</scope>
    <source>
        <strain evidence="3 4">DSM 104150</strain>
    </source>
</reference>
<dbReference type="PROSITE" id="PS50206">
    <property type="entry name" value="RHODANESE_3"/>
    <property type="match status" value="1"/>
</dbReference>
<dbReference type="RefSeq" id="WP_110266840.1">
    <property type="nucleotide sequence ID" value="NZ_CAKZQT010000014.1"/>
</dbReference>
<gene>
    <name evidence="3" type="ORF">C8D93_1155</name>
</gene>
<sequence length="341" mass="36613">MSLRRTSPDELKGRLDAAEPVLVLDVRRPEAFRRHPSGIAGAIPLLLDVPEPQIPDVPRETPVVAYCLCSGQASSTRAARWLEAAGYTDVAVLTGGLPAWEAADFPRAPIHPDDARRITTWIPPPRQATGATGGSLIAESAFLAGEQLPARRDMAVLFVDMVDSTQLLFMHSPEEMLGLVQAFMEIVVDVAVQHCGDVHDFEGDGAMLYFAGVGEALPAAFNLRTALNARRRELPELPQARFALDAGPLVVGHVGAVERRGLSFIGPSVNAAARILKLAPPGGIVATYRIVSEAWYTDPDLAARFVALPEQQLLKGWQEPVSVYVAADGSLAADVCQDCRS</sequence>
<proteinExistence type="predicted"/>
<evidence type="ECO:0000313" key="4">
    <source>
        <dbReference type="Proteomes" id="UP000248330"/>
    </source>
</evidence>
<dbReference type="PROSITE" id="PS50125">
    <property type="entry name" value="GUANYLATE_CYCLASE_2"/>
    <property type="match status" value="1"/>
</dbReference>
<keyword evidence="4" id="KW-1185">Reference proteome</keyword>
<dbReference type="InterPro" id="IPR029787">
    <property type="entry name" value="Nucleotide_cyclase"/>
</dbReference>
<dbReference type="InterPro" id="IPR050697">
    <property type="entry name" value="Adenylyl/Guanylyl_Cyclase_3/4"/>
</dbReference>
<dbReference type="Proteomes" id="UP000248330">
    <property type="component" value="Unassembled WGS sequence"/>
</dbReference>
<protein>
    <submittedName>
        <fullName evidence="3">Class 3 adenylate cyclase</fullName>
    </submittedName>
</protein>
<dbReference type="SMART" id="SM00450">
    <property type="entry name" value="RHOD"/>
    <property type="match status" value="1"/>
</dbReference>
<dbReference type="GO" id="GO:0035556">
    <property type="term" value="P:intracellular signal transduction"/>
    <property type="evidence" value="ECO:0007669"/>
    <property type="project" value="InterPro"/>
</dbReference>
<accession>A0A318E2J3</accession>